<evidence type="ECO:0000313" key="1">
    <source>
        <dbReference type="EMBL" id="CAG7718893.1"/>
    </source>
</evidence>
<dbReference type="AlphaFoldDB" id="A0A8J2NRN3"/>
<gene>
    <name evidence="1" type="ORF">AFUS01_LOCUS8253</name>
</gene>
<name>A0A8J2NRN3_9HEXA</name>
<keyword evidence="2" id="KW-1185">Reference proteome</keyword>
<reference evidence="1" key="1">
    <citation type="submission" date="2021-06" db="EMBL/GenBank/DDBJ databases">
        <authorList>
            <person name="Hodson N. C."/>
            <person name="Mongue J. A."/>
            <person name="Jaron S. K."/>
        </authorList>
    </citation>
    <scope>NUCLEOTIDE SEQUENCE</scope>
</reference>
<organism evidence="1 2">
    <name type="scientific">Allacma fusca</name>
    <dbReference type="NCBI Taxonomy" id="39272"/>
    <lineage>
        <taxon>Eukaryota</taxon>
        <taxon>Metazoa</taxon>
        <taxon>Ecdysozoa</taxon>
        <taxon>Arthropoda</taxon>
        <taxon>Hexapoda</taxon>
        <taxon>Collembola</taxon>
        <taxon>Symphypleona</taxon>
        <taxon>Sminthuridae</taxon>
        <taxon>Allacma</taxon>
    </lineage>
</organism>
<comment type="caution">
    <text evidence="1">The sequence shown here is derived from an EMBL/GenBank/DDBJ whole genome shotgun (WGS) entry which is preliminary data.</text>
</comment>
<dbReference type="EMBL" id="CAJVCH010056885">
    <property type="protein sequence ID" value="CAG7718893.1"/>
    <property type="molecule type" value="Genomic_DNA"/>
</dbReference>
<dbReference type="Proteomes" id="UP000708208">
    <property type="component" value="Unassembled WGS sequence"/>
</dbReference>
<protein>
    <submittedName>
        <fullName evidence="1">Uncharacterized protein</fullName>
    </submittedName>
</protein>
<proteinExistence type="predicted"/>
<dbReference type="OrthoDB" id="5419617at2759"/>
<sequence>MRNQEWTPEGKEQPDEQLPTVARVSKVLKNVGPRHPNGFQVPGRDDLVEPKASTVTKALDTFRPLKAPGPDGIHPVQLISGLPCSNLLGMSTTWLCTEHMRGARVIFVPKLGKKDYSMASA</sequence>
<evidence type="ECO:0000313" key="2">
    <source>
        <dbReference type="Proteomes" id="UP000708208"/>
    </source>
</evidence>
<accession>A0A8J2NRN3</accession>